<evidence type="ECO:0000256" key="7">
    <source>
        <dbReference type="ARBA" id="ARBA00023136"/>
    </source>
</evidence>
<protein>
    <submittedName>
        <fullName evidence="9">DEHA2C02860p</fullName>
    </submittedName>
</protein>
<evidence type="ECO:0000313" key="9">
    <source>
        <dbReference type="EMBL" id="CAG85844.2"/>
    </source>
</evidence>
<dbReference type="InParanoid" id="Q6BVG5"/>
<dbReference type="eggNOG" id="KOG3750">
    <property type="taxonomic scope" value="Eukaryota"/>
</dbReference>
<dbReference type="GO" id="GO:0019915">
    <property type="term" value="P:lipid storage"/>
    <property type="evidence" value="ECO:0007669"/>
    <property type="project" value="InterPro"/>
</dbReference>
<dbReference type="AlphaFoldDB" id="Q6BVG5"/>
<accession>Q6BVG5</accession>
<feature type="transmembrane region" description="Helical" evidence="8">
    <location>
        <begin position="86"/>
        <end position="106"/>
    </location>
</feature>
<dbReference type="Pfam" id="PF10261">
    <property type="entry name" value="FIT"/>
    <property type="match status" value="1"/>
</dbReference>
<keyword evidence="2 8" id="KW-0812">Transmembrane</keyword>
<evidence type="ECO:0000256" key="3">
    <source>
        <dbReference type="ARBA" id="ARBA00022801"/>
    </source>
</evidence>
<feature type="transmembrane region" description="Helical" evidence="8">
    <location>
        <begin position="217"/>
        <end position="242"/>
    </location>
</feature>
<dbReference type="HOGENOM" id="CLU_1049825_0_0_1"/>
<dbReference type="PANTHER" id="PTHR23129:SF0">
    <property type="entry name" value="ACYL-COENZYME A DIPHOSPHATASE FITM2"/>
    <property type="match status" value="1"/>
</dbReference>
<evidence type="ECO:0000256" key="8">
    <source>
        <dbReference type="SAM" id="Phobius"/>
    </source>
</evidence>
<evidence type="ECO:0000256" key="6">
    <source>
        <dbReference type="ARBA" id="ARBA00023098"/>
    </source>
</evidence>
<dbReference type="RefSeq" id="XP_457804.2">
    <property type="nucleotide sequence ID" value="XM_457804.1"/>
</dbReference>
<dbReference type="GO" id="GO:0010945">
    <property type="term" value="F:coenzyme A diphosphatase activity"/>
    <property type="evidence" value="ECO:0007669"/>
    <property type="project" value="InterPro"/>
</dbReference>
<dbReference type="Proteomes" id="UP000000599">
    <property type="component" value="Chromosome C"/>
</dbReference>
<dbReference type="EMBL" id="CR382135">
    <property type="protein sequence ID" value="CAG85844.2"/>
    <property type="molecule type" value="Genomic_DNA"/>
</dbReference>
<sequence>MKLCTWHIIVVSYAIIYVASIPWYIFLHQFKDKVSGNIVIAFLNQNLIVRYGYFLFTAAYFSEAITYSRSELKISRSNLLKILRHYSIYTLCTVILLGWFFGPSIYERVNVLTGGYCDANTPKTGIAGQFQCIRIPGAKWIDGFDVSGHIYILSTMCLLLWESFLENLDLRHFSQQFEGYTNLRAYFSKFDYEYSPSIPTDEQGYIIQTEYSNVIRLVCLVLTVSLLIIWSMMYIVTCVFFHTLTEKLVSLIVGIAISLSITSLN</sequence>
<keyword evidence="7 8" id="KW-0472">Membrane</keyword>
<organism evidence="9 10">
    <name type="scientific">Debaryomyces hansenii (strain ATCC 36239 / CBS 767 / BCRC 21394 / JCM 1990 / NBRC 0083 / IGC 2968)</name>
    <name type="common">Yeast</name>
    <name type="synonym">Torulaspora hansenii</name>
    <dbReference type="NCBI Taxonomy" id="284592"/>
    <lineage>
        <taxon>Eukaryota</taxon>
        <taxon>Fungi</taxon>
        <taxon>Dikarya</taxon>
        <taxon>Ascomycota</taxon>
        <taxon>Saccharomycotina</taxon>
        <taxon>Pichiomycetes</taxon>
        <taxon>Debaryomycetaceae</taxon>
        <taxon>Debaryomyces</taxon>
    </lineage>
</organism>
<reference evidence="9 10" key="1">
    <citation type="journal article" date="2004" name="Nature">
        <title>Genome evolution in yeasts.</title>
        <authorList>
            <consortium name="Genolevures"/>
            <person name="Dujon B."/>
            <person name="Sherman D."/>
            <person name="Fischer G."/>
            <person name="Durrens P."/>
            <person name="Casaregola S."/>
            <person name="Lafontaine I."/>
            <person name="de Montigny J."/>
            <person name="Marck C."/>
            <person name="Neuveglise C."/>
            <person name="Talla E."/>
            <person name="Goffard N."/>
            <person name="Frangeul L."/>
            <person name="Aigle M."/>
            <person name="Anthouard V."/>
            <person name="Babour A."/>
            <person name="Barbe V."/>
            <person name="Barnay S."/>
            <person name="Blanchin S."/>
            <person name="Beckerich J.M."/>
            <person name="Beyne E."/>
            <person name="Bleykasten C."/>
            <person name="Boisrame A."/>
            <person name="Boyer J."/>
            <person name="Cattolico L."/>
            <person name="Confanioleri F."/>
            <person name="de Daruvar A."/>
            <person name="Despons L."/>
            <person name="Fabre E."/>
            <person name="Fairhead C."/>
            <person name="Ferry-Dumazet H."/>
            <person name="Groppi A."/>
            <person name="Hantraye F."/>
            <person name="Hennequin C."/>
            <person name="Jauniaux N."/>
            <person name="Joyet P."/>
            <person name="Kachouri R."/>
            <person name="Kerrest A."/>
            <person name="Koszul R."/>
            <person name="Lemaire M."/>
            <person name="Lesur I."/>
            <person name="Ma L."/>
            <person name="Muller H."/>
            <person name="Nicaud J.M."/>
            <person name="Nikolski M."/>
            <person name="Oztas S."/>
            <person name="Ozier-Kalogeropoulos O."/>
            <person name="Pellenz S."/>
            <person name="Potier S."/>
            <person name="Richard G.F."/>
            <person name="Straub M.L."/>
            <person name="Suleau A."/>
            <person name="Swennene D."/>
            <person name="Tekaia F."/>
            <person name="Wesolowski-Louvel M."/>
            <person name="Westhof E."/>
            <person name="Wirth B."/>
            <person name="Zeniou-Meyer M."/>
            <person name="Zivanovic I."/>
            <person name="Bolotin-Fukuhara M."/>
            <person name="Thierry A."/>
            <person name="Bouchier C."/>
            <person name="Caudron B."/>
            <person name="Scarpelli C."/>
            <person name="Gaillardin C."/>
            <person name="Weissenbach J."/>
            <person name="Wincker P."/>
            <person name="Souciet J.L."/>
        </authorList>
    </citation>
    <scope>NUCLEOTIDE SEQUENCE [LARGE SCALE GENOMIC DNA]</scope>
    <source>
        <strain evidence="10">ATCC 36239 / CBS 767 / BCRC 21394 / JCM 1990 / NBRC 0083 / IGC 2968</strain>
    </source>
</reference>
<comment type="subcellular location">
    <subcellularLocation>
        <location evidence="1">Endoplasmic reticulum membrane</location>
        <topology evidence="1">Multi-pass membrane protein</topology>
    </subcellularLocation>
</comment>
<dbReference type="GeneID" id="2900107"/>
<dbReference type="InterPro" id="IPR019388">
    <property type="entry name" value="FIT"/>
</dbReference>
<keyword evidence="3" id="KW-0378">Hydrolase</keyword>
<dbReference type="KEGG" id="dha:DEHA2C02860g"/>
<keyword evidence="10" id="KW-1185">Reference proteome</keyword>
<keyword evidence="4" id="KW-0256">Endoplasmic reticulum</keyword>
<dbReference type="GO" id="GO:0008654">
    <property type="term" value="P:phospholipid biosynthetic process"/>
    <property type="evidence" value="ECO:0007669"/>
    <property type="project" value="TreeGrafter"/>
</dbReference>
<feature type="transmembrane region" description="Helical" evidence="8">
    <location>
        <begin position="248"/>
        <end position="264"/>
    </location>
</feature>
<name>Q6BVG5_DEBHA</name>
<evidence type="ECO:0000256" key="1">
    <source>
        <dbReference type="ARBA" id="ARBA00004477"/>
    </source>
</evidence>
<keyword evidence="5 8" id="KW-1133">Transmembrane helix</keyword>
<dbReference type="OMA" id="FFHTIPE"/>
<dbReference type="GO" id="GO:0005789">
    <property type="term" value="C:endoplasmic reticulum membrane"/>
    <property type="evidence" value="ECO:0007669"/>
    <property type="project" value="UniProtKB-SubCell"/>
</dbReference>
<keyword evidence="6" id="KW-0443">Lipid metabolism</keyword>
<evidence type="ECO:0000256" key="2">
    <source>
        <dbReference type="ARBA" id="ARBA00022692"/>
    </source>
</evidence>
<gene>
    <name evidence="9" type="ordered locus">DEHA2C02860g</name>
</gene>
<evidence type="ECO:0000256" key="4">
    <source>
        <dbReference type="ARBA" id="ARBA00022824"/>
    </source>
</evidence>
<dbReference type="OrthoDB" id="5579088at2759"/>
<dbReference type="GO" id="GO:0034389">
    <property type="term" value="P:lipid droplet organization"/>
    <property type="evidence" value="ECO:0007669"/>
    <property type="project" value="TreeGrafter"/>
</dbReference>
<evidence type="ECO:0000313" key="10">
    <source>
        <dbReference type="Proteomes" id="UP000000599"/>
    </source>
</evidence>
<evidence type="ECO:0000256" key="5">
    <source>
        <dbReference type="ARBA" id="ARBA00022989"/>
    </source>
</evidence>
<feature type="transmembrane region" description="Helical" evidence="8">
    <location>
        <begin position="47"/>
        <end position="65"/>
    </location>
</feature>
<feature type="transmembrane region" description="Helical" evidence="8">
    <location>
        <begin position="7"/>
        <end position="27"/>
    </location>
</feature>
<dbReference type="VEuPathDB" id="FungiDB:DEHA2C02860g"/>
<dbReference type="PANTHER" id="PTHR23129">
    <property type="entry name" value="ACYL-COENZYME A DIPHOSPHATASE FITM2"/>
    <property type="match status" value="1"/>
</dbReference>
<proteinExistence type="predicted"/>